<organism evidence="2 3">
    <name type="scientific">Reticulomyxa filosa</name>
    <dbReference type="NCBI Taxonomy" id="46433"/>
    <lineage>
        <taxon>Eukaryota</taxon>
        <taxon>Sar</taxon>
        <taxon>Rhizaria</taxon>
        <taxon>Retaria</taxon>
        <taxon>Foraminifera</taxon>
        <taxon>Monothalamids</taxon>
        <taxon>Reticulomyxidae</taxon>
        <taxon>Reticulomyxa</taxon>
    </lineage>
</organism>
<dbReference type="InterPro" id="IPR039766">
    <property type="entry name" value="Vps53"/>
</dbReference>
<dbReference type="Proteomes" id="UP000023152">
    <property type="component" value="Unassembled WGS sequence"/>
</dbReference>
<gene>
    <name evidence="2" type="ORF">RFI_08108</name>
</gene>
<dbReference type="GO" id="GO:0000938">
    <property type="term" value="C:GARP complex"/>
    <property type="evidence" value="ECO:0007669"/>
    <property type="project" value="InterPro"/>
</dbReference>
<dbReference type="EMBL" id="ASPP01006310">
    <property type="protein sequence ID" value="ETO29019.1"/>
    <property type="molecule type" value="Genomic_DNA"/>
</dbReference>
<reference evidence="2 3" key="1">
    <citation type="journal article" date="2013" name="Curr. Biol.">
        <title>The Genome of the Foraminiferan Reticulomyxa filosa.</title>
        <authorList>
            <person name="Glockner G."/>
            <person name="Hulsmann N."/>
            <person name="Schleicher M."/>
            <person name="Noegel A.A."/>
            <person name="Eichinger L."/>
            <person name="Gallinger C."/>
            <person name="Pawlowski J."/>
            <person name="Sierra R."/>
            <person name="Euteneuer U."/>
            <person name="Pillet L."/>
            <person name="Moustafa A."/>
            <person name="Platzer M."/>
            <person name="Groth M."/>
            <person name="Szafranski K."/>
            <person name="Schliwa M."/>
        </authorList>
    </citation>
    <scope>NUCLEOTIDE SEQUENCE [LARGE SCALE GENOMIC DNA]</scope>
</reference>
<evidence type="ECO:0000313" key="2">
    <source>
        <dbReference type="EMBL" id="ETO29019.1"/>
    </source>
</evidence>
<sequence>MSVQDEVGTLSTSCVESLVKLGVAKEKIPSDTTSFVFIGRPSRLKSDPYYTCVRCSPKMGPCNVRKVIVPFIASEDLREKVSDTTSIPFYSGVLTQILDRHLEMYVGESAETVQANLASVPQNENFAKLKSMDWLQMLHKSTEPSSAHLKSILDISASTKEGLQKTLAITRGKPVVELVKKFTLILEEYGKVLVKMVSDAGGDALKQALTASFDLATMTESKSGADKGLSLFESKWNPNDLQYLIVYVCMIFNTCRKVRELVREIKYKAQEEVESRYKNAINVKSLMLHFLSIEDELLQILRACILAKWDSLLQFQNIKDWDEKKLAQKSIVAWKSGSPIVANFCLVSAFAAQTVVPCPVIAFLPLFEQGVLHLVSDASPSQLRILQSNIKRALVFPGLVVDLGLASAGEKYQLQTTKTSTAPPSTTSTFFRFFKSSNRQPLEAGKLADQLAQRKKTDISNTQFAVKVIEFYNNKEVKFNALDFIQDYQTEFVDFDDDDMNVDSKTDEDQQTTAPSTSKNKYF</sequence>
<dbReference type="AlphaFoldDB" id="X6NTE5"/>
<feature type="region of interest" description="Disordered" evidence="1">
    <location>
        <begin position="499"/>
        <end position="523"/>
    </location>
</feature>
<name>X6NTE5_RETFI</name>
<keyword evidence="3" id="KW-1185">Reference proteome</keyword>
<evidence type="ECO:0000313" key="3">
    <source>
        <dbReference type="Proteomes" id="UP000023152"/>
    </source>
</evidence>
<accession>X6NTE5</accession>
<dbReference type="Gene3D" id="1.10.357.50">
    <property type="match status" value="1"/>
</dbReference>
<protein>
    <submittedName>
        <fullName evidence="2">Uncharacterized protein</fullName>
    </submittedName>
</protein>
<proteinExistence type="predicted"/>
<comment type="caution">
    <text evidence="2">The sequence shown here is derived from an EMBL/GenBank/DDBJ whole genome shotgun (WGS) entry which is preliminary data.</text>
</comment>
<evidence type="ECO:0000256" key="1">
    <source>
        <dbReference type="SAM" id="MobiDB-lite"/>
    </source>
</evidence>
<dbReference type="GO" id="GO:0005829">
    <property type="term" value="C:cytosol"/>
    <property type="evidence" value="ECO:0007669"/>
    <property type="project" value="GOC"/>
</dbReference>
<dbReference type="PANTHER" id="PTHR12820">
    <property type="entry name" value="VACUOLAR SORTING PROTEIN 53"/>
    <property type="match status" value="1"/>
</dbReference>
<feature type="compositionally biased region" description="Polar residues" evidence="1">
    <location>
        <begin position="511"/>
        <end position="523"/>
    </location>
</feature>
<dbReference type="GO" id="GO:0042147">
    <property type="term" value="P:retrograde transport, endosome to Golgi"/>
    <property type="evidence" value="ECO:0007669"/>
    <property type="project" value="InterPro"/>
</dbReference>
<dbReference type="PANTHER" id="PTHR12820:SF0">
    <property type="entry name" value="VACUOLAR PROTEIN SORTING-ASSOCIATED PROTEIN 53 HOMOLOG"/>
    <property type="match status" value="1"/>
</dbReference>